<dbReference type="Gramene" id="TraesCAD_scaffold_045176_01G000100.1">
    <property type="protein sequence ID" value="TraesCAD_scaffold_045176_01G000100.1"/>
    <property type="gene ID" value="TraesCAD_scaffold_045176_01G000100"/>
</dbReference>
<dbReference type="Gramene" id="TraesJAG3A03G01377690.1">
    <property type="protein sequence ID" value="TraesJAG3A03G01377690.1.CDS1"/>
    <property type="gene ID" value="TraesJAG3A03G01377690"/>
</dbReference>
<dbReference type="OrthoDB" id="695944at2759"/>
<dbReference type="InterPro" id="IPR035322">
    <property type="entry name" value="MFS18"/>
</dbReference>
<dbReference type="Gramene" id="TraesWEE_scaffold_027230_01G000100.1">
    <property type="protein sequence ID" value="TraesWEE_scaffold_027230_01G000100.1"/>
    <property type="gene ID" value="TraesWEE_scaffold_027230_01G000100"/>
</dbReference>
<feature type="signal peptide" evidence="2">
    <location>
        <begin position="1"/>
        <end position="24"/>
    </location>
</feature>
<dbReference type="Gramene" id="TraesCS3A02G164300.1">
    <property type="protein sequence ID" value="TraesCS3A02G164300.1.cds1"/>
    <property type="gene ID" value="TraesCS3A02G164300"/>
</dbReference>
<dbReference type="Gramene" id="TraesNOR3A03G01388910.1">
    <property type="protein sequence ID" value="TraesNOR3A03G01388910.1.CDS1"/>
    <property type="gene ID" value="TraesNOR3A03G01388910"/>
</dbReference>
<feature type="region of interest" description="Disordered" evidence="1">
    <location>
        <begin position="100"/>
        <end position="121"/>
    </location>
</feature>
<reference evidence="3" key="2">
    <citation type="submission" date="2018-10" db="UniProtKB">
        <authorList>
            <consortium name="EnsemblPlants"/>
        </authorList>
    </citation>
    <scope>IDENTIFICATION</scope>
</reference>
<dbReference type="Gramene" id="TraesPARA_EIv1.0_0807230.1">
    <property type="protein sequence ID" value="TraesPARA_EIv1.0_0807230.1.CDS1"/>
    <property type="gene ID" value="TraesPARA_EIv1.0_0807230"/>
</dbReference>
<evidence type="ECO:0008006" key="5">
    <source>
        <dbReference type="Google" id="ProtNLM"/>
    </source>
</evidence>
<dbReference type="Gramene" id="TraesLAC3A03G01312600.1">
    <property type="protein sequence ID" value="TraesLAC3A03G01312600.1.CDS1"/>
    <property type="gene ID" value="TraesLAC3A03G01312600"/>
</dbReference>
<dbReference type="EnsemblPlants" id="TraesCS3A02G164300.1">
    <property type="protein sequence ID" value="TraesCS3A02G164300.1.cds1"/>
    <property type="gene ID" value="TraesCS3A02G164300"/>
</dbReference>
<feature type="chain" id="PRO_5043173517" description="MFS18 protein" evidence="2">
    <location>
        <begin position="25"/>
        <end position="121"/>
    </location>
</feature>
<dbReference type="Gramene" id="TraesCS3A03G0385300.1">
    <property type="protein sequence ID" value="TraesCS3A03G0385300.1.CDS1"/>
    <property type="gene ID" value="TraesCS3A03G0385300"/>
</dbReference>
<dbReference type="Gramene" id="TraesSTA3A03G01359830.1">
    <property type="protein sequence ID" value="TraesSTA3A03G01359830.1.CDS1"/>
    <property type="gene ID" value="TraesSTA3A03G01359830"/>
</dbReference>
<sequence length="121" mass="11636">MEKSTKMVAVLVLAVLAAATSAEARNIKTTEAASASKDAVLQPTTFPPFDRLGSGSPGFGGLPGSSGMPGFSLPGSSGATPGFGSIGSMPFLGGSSPGLGGFGGMPGSPAAAAVDEHAKKP</sequence>
<feature type="compositionally biased region" description="Low complexity" evidence="1">
    <location>
        <begin position="65"/>
        <end position="76"/>
    </location>
</feature>
<evidence type="ECO:0000313" key="4">
    <source>
        <dbReference type="Proteomes" id="UP000019116"/>
    </source>
</evidence>
<dbReference type="GeneID" id="123060878"/>
<organism evidence="3">
    <name type="scientific">Triticum aestivum</name>
    <name type="common">Wheat</name>
    <dbReference type="NCBI Taxonomy" id="4565"/>
    <lineage>
        <taxon>Eukaryota</taxon>
        <taxon>Viridiplantae</taxon>
        <taxon>Streptophyta</taxon>
        <taxon>Embryophyta</taxon>
        <taxon>Tracheophyta</taxon>
        <taxon>Spermatophyta</taxon>
        <taxon>Magnoliopsida</taxon>
        <taxon>Liliopsida</taxon>
        <taxon>Poales</taxon>
        <taxon>Poaceae</taxon>
        <taxon>BOP clade</taxon>
        <taxon>Pooideae</taxon>
        <taxon>Triticodae</taxon>
        <taxon>Triticeae</taxon>
        <taxon>Triticinae</taxon>
        <taxon>Triticum</taxon>
    </lineage>
</organism>
<dbReference type="Gramene" id="TraesARI3A03G01388590.1">
    <property type="protein sequence ID" value="TraesARI3A03G01388590.1.CDS1"/>
    <property type="gene ID" value="TraesARI3A03G01388590"/>
</dbReference>
<keyword evidence="4" id="KW-1185">Reference proteome</keyword>
<dbReference type="AlphaFoldDB" id="A0A3B6EFY6"/>
<dbReference type="Pfam" id="PF17352">
    <property type="entry name" value="MFS18"/>
    <property type="match status" value="1"/>
</dbReference>
<feature type="compositionally biased region" description="Gly residues" evidence="1">
    <location>
        <begin position="55"/>
        <end position="64"/>
    </location>
</feature>
<dbReference type="Gramene" id="TraesROB_scaffold_098428_01G000100.1">
    <property type="protein sequence ID" value="TraesROB_scaffold_098428_01G000100.1"/>
    <property type="gene ID" value="TraesROB_scaffold_098428_01G000100"/>
</dbReference>
<protein>
    <recommendedName>
        <fullName evidence="5">MFS18 protein</fullName>
    </recommendedName>
</protein>
<proteinExistence type="predicted"/>
<dbReference type="RefSeq" id="XP_044339678.1">
    <property type="nucleotide sequence ID" value="XM_044483743.1"/>
</dbReference>
<evidence type="ECO:0000256" key="2">
    <source>
        <dbReference type="SAM" id="SignalP"/>
    </source>
</evidence>
<dbReference type="Gramene" id="TraesLDM3A03G01373010.1">
    <property type="protein sequence ID" value="TraesLDM3A03G01373010.1.CDS1"/>
    <property type="gene ID" value="TraesLDM3A03G01373010"/>
</dbReference>
<dbReference type="Proteomes" id="UP000019116">
    <property type="component" value="Chromosome 3A"/>
</dbReference>
<dbReference type="Gramene" id="TraesJUL3A03G01380420.1">
    <property type="protein sequence ID" value="TraesJUL3A03G01380420.1.CDS1"/>
    <property type="gene ID" value="TraesJUL3A03G01380420"/>
</dbReference>
<dbReference type="Gramene" id="TraesKAR3A01G0113990.1">
    <property type="protein sequence ID" value="cds.TraesKAR3A01G0113990.1"/>
    <property type="gene ID" value="TraesKAR3A01G0113990"/>
</dbReference>
<feature type="region of interest" description="Disordered" evidence="1">
    <location>
        <begin position="44"/>
        <end position="76"/>
    </location>
</feature>
<dbReference type="Gramene" id="TraesCLE_scaffold_041701_01G000100.1">
    <property type="protein sequence ID" value="TraesCLE_scaffold_041701_01G000100.1"/>
    <property type="gene ID" value="TraesCLE_scaffold_041701_01G000100"/>
</dbReference>
<dbReference type="Gramene" id="TraesMAC3A03G01366730.1">
    <property type="protein sequence ID" value="TraesMAC3A03G01366730.1.CDS1"/>
    <property type="gene ID" value="TraesMAC3A03G01366730"/>
</dbReference>
<reference evidence="3" key="1">
    <citation type="submission" date="2018-08" db="EMBL/GenBank/DDBJ databases">
        <authorList>
            <person name="Rossello M."/>
        </authorList>
    </citation>
    <scope>NUCLEOTIDE SEQUENCE [LARGE SCALE GENOMIC DNA]</scope>
    <source>
        <strain evidence="3">cv. Chinese Spring</strain>
    </source>
</reference>
<name>A0A3B6EFY6_WHEAT</name>
<keyword evidence="2" id="KW-0732">Signal</keyword>
<dbReference type="Gramene" id="TraesSYM3A03G01390160.1">
    <property type="protein sequence ID" value="TraesSYM3A03G01390160.1.CDS1"/>
    <property type="gene ID" value="TraesSYM3A03G01390160"/>
</dbReference>
<evidence type="ECO:0000313" key="3">
    <source>
        <dbReference type="EnsemblPlants" id="TraesCS3A02G164300.1.cds1"/>
    </source>
</evidence>
<dbReference type="STRING" id="4565.A0A3B6EFY6"/>
<gene>
    <name evidence="3" type="primary">LOC123060878</name>
</gene>
<evidence type="ECO:0000256" key="1">
    <source>
        <dbReference type="SAM" id="MobiDB-lite"/>
    </source>
</evidence>
<accession>A0A3B6EFY6</accession>